<evidence type="ECO:0000313" key="2">
    <source>
        <dbReference type="Proteomes" id="UP000240883"/>
    </source>
</evidence>
<dbReference type="OrthoDB" id="4338954at2759"/>
<dbReference type="EMBL" id="KZ678128">
    <property type="protein sequence ID" value="PSN73886.1"/>
    <property type="molecule type" value="Genomic_DNA"/>
</dbReference>
<keyword evidence="2" id="KW-1185">Reference proteome</keyword>
<dbReference type="Proteomes" id="UP000240883">
    <property type="component" value="Unassembled WGS sequence"/>
</dbReference>
<reference evidence="1 2" key="1">
    <citation type="journal article" date="2018" name="Front. Microbiol.">
        <title>Genome-Wide Analysis of Corynespora cassiicola Leaf Fall Disease Putative Effectors.</title>
        <authorList>
            <person name="Lopez D."/>
            <person name="Ribeiro S."/>
            <person name="Label P."/>
            <person name="Fumanal B."/>
            <person name="Venisse J.S."/>
            <person name="Kohler A."/>
            <person name="de Oliveira R.R."/>
            <person name="Labutti K."/>
            <person name="Lipzen A."/>
            <person name="Lail K."/>
            <person name="Bauer D."/>
            <person name="Ohm R.A."/>
            <person name="Barry K.W."/>
            <person name="Spatafora J."/>
            <person name="Grigoriev I.V."/>
            <person name="Martin F.M."/>
            <person name="Pujade-Renaud V."/>
        </authorList>
    </citation>
    <scope>NUCLEOTIDE SEQUENCE [LARGE SCALE GENOMIC DNA]</scope>
    <source>
        <strain evidence="1 2">Philippines</strain>
    </source>
</reference>
<evidence type="ECO:0000313" key="1">
    <source>
        <dbReference type="EMBL" id="PSN73886.1"/>
    </source>
</evidence>
<gene>
    <name evidence="1" type="ORF">BS50DRAFT_566809</name>
</gene>
<organism evidence="1 2">
    <name type="scientific">Corynespora cassiicola Philippines</name>
    <dbReference type="NCBI Taxonomy" id="1448308"/>
    <lineage>
        <taxon>Eukaryota</taxon>
        <taxon>Fungi</taxon>
        <taxon>Dikarya</taxon>
        <taxon>Ascomycota</taxon>
        <taxon>Pezizomycotina</taxon>
        <taxon>Dothideomycetes</taxon>
        <taxon>Pleosporomycetidae</taxon>
        <taxon>Pleosporales</taxon>
        <taxon>Corynesporascaceae</taxon>
        <taxon>Corynespora</taxon>
    </lineage>
</organism>
<name>A0A2T2P8I9_CORCC</name>
<proteinExistence type="predicted"/>
<sequence length="120" mass="13555">MAAIAVGMIYIPSSLFAPAPGRRTVTLDEANRQIGFSIMNHLDQHNKRANGMTQEERNQLLMEAYGERSSLEDMERAIAGLDEVNRRAGPNERNDVLEEAYGSRSSLKDIRRAMEIYEVQ</sequence>
<dbReference type="AlphaFoldDB" id="A0A2T2P8I9"/>
<accession>A0A2T2P8I9</accession>
<dbReference type="STRING" id="1448308.A0A2T2P8I9"/>
<protein>
    <submittedName>
        <fullName evidence="1">Uncharacterized protein</fullName>
    </submittedName>
</protein>